<reference evidence="2" key="1">
    <citation type="journal article" date="2019" name="Environ. Microbiol.">
        <title>Fungal ecological strategies reflected in gene transcription - a case study of two litter decomposers.</title>
        <authorList>
            <person name="Barbi F."/>
            <person name="Kohler A."/>
            <person name="Barry K."/>
            <person name="Baskaran P."/>
            <person name="Daum C."/>
            <person name="Fauchery L."/>
            <person name="Ihrmark K."/>
            <person name="Kuo A."/>
            <person name="LaButti K."/>
            <person name="Lipzen A."/>
            <person name="Morin E."/>
            <person name="Grigoriev I.V."/>
            <person name="Henrissat B."/>
            <person name="Lindahl B."/>
            <person name="Martin F."/>
        </authorList>
    </citation>
    <scope>NUCLEOTIDE SEQUENCE</scope>
    <source>
        <strain evidence="2">JB14</strain>
    </source>
</reference>
<evidence type="ECO:0000313" key="2">
    <source>
        <dbReference type="EMBL" id="KAE9407464.1"/>
    </source>
</evidence>
<keyword evidence="3" id="KW-1185">Reference proteome</keyword>
<proteinExistence type="predicted"/>
<feature type="coiled-coil region" evidence="1">
    <location>
        <begin position="4"/>
        <end position="31"/>
    </location>
</feature>
<dbReference type="EMBL" id="ML769395">
    <property type="protein sequence ID" value="KAE9407464.1"/>
    <property type="molecule type" value="Genomic_DNA"/>
</dbReference>
<dbReference type="AlphaFoldDB" id="A0A6A4IF85"/>
<feature type="non-terminal residue" evidence="2">
    <location>
        <position position="1"/>
    </location>
</feature>
<organism evidence="2 3">
    <name type="scientific">Gymnopus androsaceus JB14</name>
    <dbReference type="NCBI Taxonomy" id="1447944"/>
    <lineage>
        <taxon>Eukaryota</taxon>
        <taxon>Fungi</taxon>
        <taxon>Dikarya</taxon>
        <taxon>Basidiomycota</taxon>
        <taxon>Agaricomycotina</taxon>
        <taxon>Agaricomycetes</taxon>
        <taxon>Agaricomycetidae</taxon>
        <taxon>Agaricales</taxon>
        <taxon>Marasmiineae</taxon>
        <taxon>Omphalotaceae</taxon>
        <taxon>Gymnopus</taxon>
    </lineage>
</organism>
<name>A0A6A4IF85_9AGAR</name>
<dbReference type="OrthoDB" id="2857391at2759"/>
<protein>
    <submittedName>
        <fullName evidence="2">Uncharacterized protein</fullName>
    </submittedName>
</protein>
<keyword evidence="1" id="KW-0175">Coiled coil</keyword>
<evidence type="ECO:0000313" key="3">
    <source>
        <dbReference type="Proteomes" id="UP000799118"/>
    </source>
</evidence>
<gene>
    <name evidence="2" type="ORF">BT96DRAFT_809426</name>
</gene>
<dbReference type="Proteomes" id="UP000799118">
    <property type="component" value="Unassembled WGS sequence"/>
</dbReference>
<accession>A0A6A4IF85</accession>
<evidence type="ECO:0000256" key="1">
    <source>
        <dbReference type="SAM" id="Coils"/>
    </source>
</evidence>
<sequence length="216" mass="24635">QEREETLLRHNEKLRNQVSLLKNQLKDAKRLSGTGGRNRKRNNPLLNHHKIVLWGKKYAVVISPWVRSSMFIVSPAPDALEPNSVEHFSSFETYQCGATSELLAYLSSEPEMQEQAQSYAPFRDAFTTQVNGSRSTALHNIRASASIIFGKLGLPANLWDLSSGLTRKDSLLFRNLLFFGGENRPKSLIPLYYPDLKKNDHLVFMVEYLPTVRYLI</sequence>